<comment type="caution">
    <text evidence="3">The sequence shown here is derived from an EMBL/GenBank/DDBJ whole genome shotgun (WGS) entry which is preliminary data.</text>
</comment>
<dbReference type="PANTHER" id="PTHR43611:SF3">
    <property type="entry name" value="FLAVIN MONONUCLEOTIDE HYDROLASE 1, CHLOROPLATIC"/>
    <property type="match status" value="1"/>
</dbReference>
<evidence type="ECO:0000313" key="1">
    <source>
        <dbReference type="EMBL" id="MCA6074890.1"/>
    </source>
</evidence>
<keyword evidence="4" id="KW-1185">Reference proteome</keyword>
<evidence type="ECO:0000313" key="4">
    <source>
        <dbReference type="Proteomes" id="UP001139409"/>
    </source>
</evidence>
<evidence type="ECO:0000313" key="3">
    <source>
        <dbReference type="EMBL" id="MCA6077195.1"/>
    </source>
</evidence>
<dbReference type="InterPro" id="IPR023214">
    <property type="entry name" value="HAD_sf"/>
</dbReference>
<dbReference type="InterPro" id="IPR023198">
    <property type="entry name" value="PGP-like_dom2"/>
</dbReference>
<dbReference type="EMBL" id="JAIXNE010000004">
    <property type="protein sequence ID" value="MCA6077195.1"/>
    <property type="molecule type" value="Genomic_DNA"/>
</dbReference>
<dbReference type="InterPro" id="IPR036412">
    <property type="entry name" value="HAD-like_sf"/>
</dbReference>
<sequence>MDNNKPTHIIFDLGGVLINLDMPRTFKAFQELAPQSEVNWKEMLHHPIPLRYEQGFISDAEFRDGLREILKANVSDEQIDWAWNQMILDFPEDRFPLLEELAEKYVVLLLSNTNDIHLRYVHSKVQEMGYEELDQFFTKAHYSHRMGLRKPDQAIYQAVLAEHDIRGAQALFIDDNPFNIRAAGEMGIQTHHLTDINTLPDFISSRLL</sequence>
<dbReference type="SUPFAM" id="SSF56784">
    <property type="entry name" value="HAD-like"/>
    <property type="match status" value="1"/>
</dbReference>
<dbReference type="SFLD" id="SFLDG01129">
    <property type="entry name" value="C1.5:_HAD__Beta-PGM__Phosphata"/>
    <property type="match status" value="1"/>
</dbReference>
<dbReference type="Pfam" id="PF00702">
    <property type="entry name" value="Hydrolase"/>
    <property type="match status" value="1"/>
</dbReference>
<dbReference type="RefSeq" id="WP_225698000.1">
    <property type="nucleotide sequence ID" value="NZ_JAIXNE010000002.1"/>
</dbReference>
<proteinExistence type="predicted"/>
<dbReference type="NCBIfam" id="TIGR01509">
    <property type="entry name" value="HAD-SF-IA-v3"/>
    <property type="match status" value="1"/>
</dbReference>
<dbReference type="Proteomes" id="UP001139409">
    <property type="component" value="Unassembled WGS sequence"/>
</dbReference>
<organism evidence="3 4">
    <name type="scientific">Fulvivirga sedimenti</name>
    <dbReference type="NCBI Taxonomy" id="2879465"/>
    <lineage>
        <taxon>Bacteria</taxon>
        <taxon>Pseudomonadati</taxon>
        <taxon>Bacteroidota</taxon>
        <taxon>Cytophagia</taxon>
        <taxon>Cytophagales</taxon>
        <taxon>Fulvivirgaceae</taxon>
        <taxon>Fulvivirga</taxon>
    </lineage>
</organism>
<evidence type="ECO:0000313" key="2">
    <source>
        <dbReference type="EMBL" id="MCA6076067.1"/>
    </source>
</evidence>
<dbReference type="CDD" id="cd02603">
    <property type="entry name" value="HAD_sEH-N_like"/>
    <property type="match status" value="1"/>
</dbReference>
<dbReference type="SFLD" id="SFLDS00003">
    <property type="entry name" value="Haloacid_Dehalogenase"/>
    <property type="match status" value="1"/>
</dbReference>
<dbReference type="EMBL" id="JAIXNE010000003">
    <property type="protein sequence ID" value="MCA6076067.1"/>
    <property type="molecule type" value="Genomic_DNA"/>
</dbReference>
<gene>
    <name evidence="1" type="ORF">LDX50_08415</name>
    <name evidence="2" type="ORF">LDX50_14385</name>
    <name evidence="3" type="ORF">LDX50_20105</name>
</gene>
<dbReference type="Gene3D" id="1.10.150.240">
    <property type="entry name" value="Putative phosphatase, domain 2"/>
    <property type="match status" value="1"/>
</dbReference>
<dbReference type="EMBL" id="JAIXNE010000002">
    <property type="protein sequence ID" value="MCA6074890.1"/>
    <property type="molecule type" value="Genomic_DNA"/>
</dbReference>
<accession>A0A9X1KYJ8</accession>
<dbReference type="AlphaFoldDB" id="A0A9X1KYJ8"/>
<dbReference type="InterPro" id="IPR006439">
    <property type="entry name" value="HAD-SF_hydro_IA"/>
</dbReference>
<dbReference type="PANTHER" id="PTHR43611">
    <property type="entry name" value="ALPHA-D-GLUCOSE 1-PHOSPHATE PHOSPHATASE"/>
    <property type="match status" value="1"/>
</dbReference>
<dbReference type="Gene3D" id="3.40.50.1000">
    <property type="entry name" value="HAD superfamily/HAD-like"/>
    <property type="match status" value="1"/>
</dbReference>
<name>A0A9X1KYJ8_9BACT</name>
<reference evidence="3" key="1">
    <citation type="submission" date="2021-09" db="EMBL/GenBank/DDBJ databases">
        <title>Fulvivirga sp. isolated from coastal sediment.</title>
        <authorList>
            <person name="Yu H."/>
        </authorList>
    </citation>
    <scope>NUCLEOTIDE SEQUENCE</scope>
    <source>
        <strain evidence="3">1062</strain>
    </source>
</reference>
<protein>
    <submittedName>
        <fullName evidence="3">HAD family phosphatase</fullName>
    </submittedName>
</protein>